<protein>
    <submittedName>
        <fullName evidence="1">Uncharacterized protein</fullName>
    </submittedName>
</protein>
<dbReference type="EMBL" id="CAJVCH010006329">
    <property type="protein sequence ID" value="CAG7659313.1"/>
    <property type="molecule type" value="Genomic_DNA"/>
</dbReference>
<evidence type="ECO:0000313" key="1">
    <source>
        <dbReference type="EMBL" id="CAG7659313.1"/>
    </source>
</evidence>
<reference evidence="1" key="1">
    <citation type="submission" date="2021-06" db="EMBL/GenBank/DDBJ databases">
        <authorList>
            <person name="Hodson N. C."/>
            <person name="Mongue J. A."/>
            <person name="Jaron S. K."/>
        </authorList>
    </citation>
    <scope>NUCLEOTIDE SEQUENCE</scope>
</reference>
<gene>
    <name evidence="1" type="ORF">AFUS01_LOCUS1138</name>
</gene>
<comment type="caution">
    <text evidence="1">The sequence shown here is derived from an EMBL/GenBank/DDBJ whole genome shotgun (WGS) entry which is preliminary data.</text>
</comment>
<feature type="non-terminal residue" evidence="1">
    <location>
        <position position="166"/>
    </location>
</feature>
<keyword evidence="2" id="KW-1185">Reference proteome</keyword>
<dbReference type="AlphaFoldDB" id="A0A8J2J5Z3"/>
<sequence>AFIDSEAMDTKRPSVMGPANIYEVPENMTLFKGSYGIITHTNDEEADPGVRFFDKIESQQINNKQTQKPRFKETMAESKRCGLTLEEGTRVTVQNAVGYAVAGRGDAKGAVFGGTVFADNVVASVVSKDARGKNLVGAEVGKQGTVVAKNFTCCVTAGRNNVTNYS</sequence>
<proteinExistence type="predicted"/>
<name>A0A8J2J5Z3_9HEXA</name>
<dbReference type="Proteomes" id="UP000708208">
    <property type="component" value="Unassembled WGS sequence"/>
</dbReference>
<evidence type="ECO:0000313" key="2">
    <source>
        <dbReference type="Proteomes" id="UP000708208"/>
    </source>
</evidence>
<accession>A0A8J2J5Z3</accession>
<organism evidence="1 2">
    <name type="scientific">Allacma fusca</name>
    <dbReference type="NCBI Taxonomy" id="39272"/>
    <lineage>
        <taxon>Eukaryota</taxon>
        <taxon>Metazoa</taxon>
        <taxon>Ecdysozoa</taxon>
        <taxon>Arthropoda</taxon>
        <taxon>Hexapoda</taxon>
        <taxon>Collembola</taxon>
        <taxon>Symphypleona</taxon>
        <taxon>Sminthuridae</taxon>
        <taxon>Allacma</taxon>
    </lineage>
</organism>